<organism evidence="2 3">
    <name type="scientific">Ladona fulva</name>
    <name type="common">Scarce chaser dragonfly</name>
    <name type="synonym">Libellula fulva</name>
    <dbReference type="NCBI Taxonomy" id="123851"/>
    <lineage>
        <taxon>Eukaryota</taxon>
        <taxon>Metazoa</taxon>
        <taxon>Ecdysozoa</taxon>
        <taxon>Arthropoda</taxon>
        <taxon>Hexapoda</taxon>
        <taxon>Insecta</taxon>
        <taxon>Pterygota</taxon>
        <taxon>Palaeoptera</taxon>
        <taxon>Odonata</taxon>
        <taxon>Epiprocta</taxon>
        <taxon>Anisoptera</taxon>
        <taxon>Libelluloidea</taxon>
        <taxon>Libellulidae</taxon>
        <taxon>Ladona</taxon>
    </lineage>
</organism>
<dbReference type="PROSITE" id="PS51029">
    <property type="entry name" value="MADF"/>
    <property type="match status" value="1"/>
</dbReference>
<evidence type="ECO:0000313" key="2">
    <source>
        <dbReference type="EMBL" id="KAG8222298.1"/>
    </source>
</evidence>
<keyword evidence="3" id="KW-1185">Reference proteome</keyword>
<sequence>MRDDQDFNIKFVQLVQQHPCLYDQSMPNYYRTRAQDQAWRVIANEIKENGTVRYFTSNCTKAALTAPLPSLQRSSIDNHKEE</sequence>
<dbReference type="EMBL" id="KZ308129">
    <property type="protein sequence ID" value="KAG8222298.1"/>
    <property type="molecule type" value="Genomic_DNA"/>
</dbReference>
<dbReference type="Proteomes" id="UP000792457">
    <property type="component" value="Unassembled WGS sequence"/>
</dbReference>
<dbReference type="AlphaFoldDB" id="A0A8K0JXY9"/>
<evidence type="ECO:0000313" key="3">
    <source>
        <dbReference type="Proteomes" id="UP000792457"/>
    </source>
</evidence>
<evidence type="ECO:0000259" key="1">
    <source>
        <dbReference type="PROSITE" id="PS51029"/>
    </source>
</evidence>
<gene>
    <name evidence="2" type="ORF">J437_LFUL001840</name>
</gene>
<name>A0A8K0JXY9_LADFU</name>
<reference evidence="2" key="2">
    <citation type="submission" date="2017-10" db="EMBL/GenBank/DDBJ databases">
        <title>Ladona fulva Genome sequencing and assembly.</title>
        <authorList>
            <person name="Murali S."/>
            <person name="Richards S."/>
            <person name="Bandaranaike D."/>
            <person name="Bellair M."/>
            <person name="Blankenburg K."/>
            <person name="Chao H."/>
            <person name="Dinh H."/>
            <person name="Doddapaneni H."/>
            <person name="Dugan-Rocha S."/>
            <person name="Elkadiri S."/>
            <person name="Gnanaolivu R."/>
            <person name="Hernandez B."/>
            <person name="Skinner E."/>
            <person name="Javaid M."/>
            <person name="Lee S."/>
            <person name="Li M."/>
            <person name="Ming W."/>
            <person name="Munidasa M."/>
            <person name="Muniz J."/>
            <person name="Nguyen L."/>
            <person name="Hughes D."/>
            <person name="Osuji N."/>
            <person name="Pu L.-L."/>
            <person name="Puazo M."/>
            <person name="Qu C."/>
            <person name="Quiroz J."/>
            <person name="Raj R."/>
            <person name="Weissenberger G."/>
            <person name="Xin Y."/>
            <person name="Zou X."/>
            <person name="Han Y."/>
            <person name="Worley K."/>
            <person name="Muzny D."/>
            <person name="Gibbs R."/>
        </authorList>
    </citation>
    <scope>NUCLEOTIDE SEQUENCE</scope>
    <source>
        <strain evidence="2">Sampled in the wild</strain>
    </source>
</reference>
<accession>A0A8K0JXY9</accession>
<proteinExistence type="predicted"/>
<dbReference type="OrthoDB" id="6147983at2759"/>
<reference evidence="2" key="1">
    <citation type="submission" date="2013-04" db="EMBL/GenBank/DDBJ databases">
        <authorList>
            <person name="Qu J."/>
            <person name="Murali S.C."/>
            <person name="Bandaranaike D."/>
            <person name="Bellair M."/>
            <person name="Blankenburg K."/>
            <person name="Chao H."/>
            <person name="Dinh H."/>
            <person name="Doddapaneni H."/>
            <person name="Downs B."/>
            <person name="Dugan-Rocha S."/>
            <person name="Elkadiri S."/>
            <person name="Gnanaolivu R.D."/>
            <person name="Hernandez B."/>
            <person name="Javaid M."/>
            <person name="Jayaseelan J.C."/>
            <person name="Lee S."/>
            <person name="Li M."/>
            <person name="Ming W."/>
            <person name="Munidasa M."/>
            <person name="Muniz J."/>
            <person name="Nguyen L."/>
            <person name="Ongeri F."/>
            <person name="Osuji N."/>
            <person name="Pu L.-L."/>
            <person name="Puazo M."/>
            <person name="Qu C."/>
            <person name="Quiroz J."/>
            <person name="Raj R."/>
            <person name="Weissenberger G."/>
            <person name="Xin Y."/>
            <person name="Zou X."/>
            <person name="Han Y."/>
            <person name="Richards S."/>
            <person name="Worley K."/>
            <person name="Muzny D."/>
            <person name="Gibbs R."/>
        </authorList>
    </citation>
    <scope>NUCLEOTIDE SEQUENCE</scope>
    <source>
        <strain evidence="2">Sampled in the wild</strain>
    </source>
</reference>
<dbReference type="InterPro" id="IPR006578">
    <property type="entry name" value="MADF-dom"/>
</dbReference>
<dbReference type="Pfam" id="PF10545">
    <property type="entry name" value="MADF_DNA_bdg"/>
    <property type="match status" value="1"/>
</dbReference>
<feature type="domain" description="MADF" evidence="1">
    <location>
        <begin position="10"/>
        <end position="82"/>
    </location>
</feature>
<protein>
    <recommendedName>
        <fullName evidence="1">MADF domain-containing protein</fullName>
    </recommendedName>
</protein>
<comment type="caution">
    <text evidence="2">The sequence shown here is derived from an EMBL/GenBank/DDBJ whole genome shotgun (WGS) entry which is preliminary data.</text>
</comment>